<dbReference type="AlphaFoldDB" id="A0A318UGS8"/>
<protein>
    <submittedName>
        <fullName evidence="2">Thioredoxin-related protein</fullName>
    </submittedName>
</protein>
<dbReference type="OrthoDB" id="195735at2"/>
<feature type="chain" id="PRO_5016279941" evidence="1">
    <location>
        <begin position="21"/>
        <end position="172"/>
    </location>
</feature>
<dbReference type="Pfam" id="PF13899">
    <property type="entry name" value="Thioredoxin_7"/>
    <property type="match status" value="1"/>
</dbReference>
<organism evidence="2 3">
    <name type="scientific">Pedobacter nutrimenti</name>
    <dbReference type="NCBI Taxonomy" id="1241337"/>
    <lineage>
        <taxon>Bacteria</taxon>
        <taxon>Pseudomonadati</taxon>
        <taxon>Bacteroidota</taxon>
        <taxon>Sphingobacteriia</taxon>
        <taxon>Sphingobacteriales</taxon>
        <taxon>Sphingobacteriaceae</taxon>
        <taxon>Pedobacter</taxon>
    </lineage>
</organism>
<keyword evidence="1" id="KW-0732">Signal</keyword>
<dbReference type="SUPFAM" id="SSF52833">
    <property type="entry name" value="Thioredoxin-like"/>
    <property type="match status" value="1"/>
</dbReference>
<feature type="signal peptide" evidence="1">
    <location>
        <begin position="1"/>
        <end position="20"/>
    </location>
</feature>
<dbReference type="RefSeq" id="WP_110828051.1">
    <property type="nucleotide sequence ID" value="NZ_QKLU01000002.1"/>
</dbReference>
<dbReference type="Gene3D" id="3.40.30.10">
    <property type="entry name" value="Glutaredoxin"/>
    <property type="match status" value="1"/>
</dbReference>
<accession>A0A318UGS8</accession>
<dbReference type="EMBL" id="QKLU01000002">
    <property type="protein sequence ID" value="PYF75664.1"/>
    <property type="molecule type" value="Genomic_DNA"/>
</dbReference>
<name>A0A318UGS8_9SPHI</name>
<evidence type="ECO:0000256" key="1">
    <source>
        <dbReference type="SAM" id="SignalP"/>
    </source>
</evidence>
<evidence type="ECO:0000313" key="2">
    <source>
        <dbReference type="EMBL" id="PYF75664.1"/>
    </source>
</evidence>
<reference evidence="2 3" key="1">
    <citation type="submission" date="2018-06" db="EMBL/GenBank/DDBJ databases">
        <title>Genomic Encyclopedia of Archaeal and Bacterial Type Strains, Phase II (KMG-II): from individual species to whole genera.</title>
        <authorList>
            <person name="Goeker M."/>
        </authorList>
    </citation>
    <scope>NUCLEOTIDE SEQUENCE [LARGE SCALE GENOMIC DNA]</scope>
    <source>
        <strain evidence="2 3">DSM 27372</strain>
    </source>
</reference>
<sequence>MKKTILILSVLLTFSSVSFAQEKKEVVHIYNPQADAQRDINAAVHKAKLAQKNVLVQVGGNWCIWCIRFHDLVNKTPELKKTINDNFEWVLVNWSPENKNTEVLTKLGNPGRFGYPVFVVLDGDGKVLHIQDSGYLERDKEETTAEGKGHSIKKTEAFLKNWTYSAVHAPAK</sequence>
<dbReference type="InterPro" id="IPR036249">
    <property type="entry name" value="Thioredoxin-like_sf"/>
</dbReference>
<keyword evidence="3" id="KW-1185">Reference proteome</keyword>
<gene>
    <name evidence="2" type="ORF">B0O44_102216</name>
</gene>
<evidence type="ECO:0000313" key="3">
    <source>
        <dbReference type="Proteomes" id="UP000248198"/>
    </source>
</evidence>
<dbReference type="Proteomes" id="UP000248198">
    <property type="component" value="Unassembled WGS sequence"/>
</dbReference>
<proteinExistence type="predicted"/>
<comment type="caution">
    <text evidence="2">The sequence shown here is derived from an EMBL/GenBank/DDBJ whole genome shotgun (WGS) entry which is preliminary data.</text>
</comment>